<dbReference type="Pfam" id="PF25543">
    <property type="entry name" value="zf-CCCH_tandem"/>
    <property type="match status" value="1"/>
</dbReference>
<accession>A0A9P8Y5B0</accession>
<feature type="region of interest" description="Disordered" evidence="3">
    <location>
        <begin position="1"/>
        <end position="23"/>
    </location>
</feature>
<organism evidence="5 6">
    <name type="scientific">Microdochium trichocladiopsis</name>
    <dbReference type="NCBI Taxonomy" id="1682393"/>
    <lineage>
        <taxon>Eukaryota</taxon>
        <taxon>Fungi</taxon>
        <taxon>Dikarya</taxon>
        <taxon>Ascomycota</taxon>
        <taxon>Pezizomycotina</taxon>
        <taxon>Sordariomycetes</taxon>
        <taxon>Xylariomycetidae</taxon>
        <taxon>Xylariales</taxon>
        <taxon>Microdochiaceae</taxon>
        <taxon>Microdochium</taxon>
    </lineage>
</organism>
<name>A0A9P8Y5B0_9PEZI</name>
<dbReference type="Proteomes" id="UP000756346">
    <property type="component" value="Unassembled WGS sequence"/>
</dbReference>
<feature type="compositionally biased region" description="Low complexity" evidence="3">
    <location>
        <begin position="344"/>
        <end position="354"/>
    </location>
</feature>
<dbReference type="InterPro" id="IPR057683">
    <property type="entry name" value="DUF7923"/>
</dbReference>
<dbReference type="GeneID" id="70184112"/>
<dbReference type="AlphaFoldDB" id="A0A9P8Y5B0"/>
<evidence type="ECO:0000313" key="5">
    <source>
        <dbReference type="EMBL" id="KAH7027905.1"/>
    </source>
</evidence>
<evidence type="ECO:0000256" key="3">
    <source>
        <dbReference type="SAM" id="MobiDB-lite"/>
    </source>
</evidence>
<keyword evidence="1" id="KW-0863">Zinc-finger</keyword>
<keyword evidence="1" id="KW-0479">Metal-binding</keyword>
<dbReference type="EMBL" id="JAGTJQ010000007">
    <property type="protein sequence ID" value="KAH7027905.1"/>
    <property type="molecule type" value="Genomic_DNA"/>
</dbReference>
<feature type="zinc finger region" description="C3H1-type" evidence="1">
    <location>
        <begin position="477"/>
        <end position="505"/>
    </location>
</feature>
<proteinExistence type="predicted"/>
<feature type="region of interest" description="Disordered" evidence="3">
    <location>
        <begin position="392"/>
        <end position="413"/>
    </location>
</feature>
<dbReference type="InterPro" id="IPR000571">
    <property type="entry name" value="Znf_CCCH"/>
</dbReference>
<keyword evidence="2" id="KW-0175">Coiled coil</keyword>
<feature type="coiled-coil region" evidence="2">
    <location>
        <begin position="52"/>
        <end position="86"/>
    </location>
</feature>
<evidence type="ECO:0000259" key="4">
    <source>
        <dbReference type="PROSITE" id="PS50103"/>
    </source>
</evidence>
<dbReference type="PANTHER" id="PTHR37543:SF1">
    <property type="entry name" value="CCCH ZINC FINGER DNA BINDING PROTEIN (AFU_ORTHOLOGUE AFUA_5G12760)"/>
    <property type="match status" value="1"/>
</dbReference>
<reference evidence="5" key="1">
    <citation type="journal article" date="2021" name="Nat. Commun.">
        <title>Genetic determinants of endophytism in the Arabidopsis root mycobiome.</title>
        <authorList>
            <person name="Mesny F."/>
            <person name="Miyauchi S."/>
            <person name="Thiergart T."/>
            <person name="Pickel B."/>
            <person name="Atanasova L."/>
            <person name="Karlsson M."/>
            <person name="Huettel B."/>
            <person name="Barry K.W."/>
            <person name="Haridas S."/>
            <person name="Chen C."/>
            <person name="Bauer D."/>
            <person name="Andreopoulos W."/>
            <person name="Pangilinan J."/>
            <person name="LaButti K."/>
            <person name="Riley R."/>
            <person name="Lipzen A."/>
            <person name="Clum A."/>
            <person name="Drula E."/>
            <person name="Henrissat B."/>
            <person name="Kohler A."/>
            <person name="Grigoriev I.V."/>
            <person name="Martin F.M."/>
            <person name="Hacquard S."/>
        </authorList>
    </citation>
    <scope>NUCLEOTIDE SEQUENCE</scope>
    <source>
        <strain evidence="5">MPI-CAGE-CH-0230</strain>
    </source>
</reference>
<dbReference type="RefSeq" id="XP_046010704.1">
    <property type="nucleotide sequence ID" value="XM_046154566.1"/>
</dbReference>
<feature type="region of interest" description="Disordered" evidence="3">
    <location>
        <begin position="334"/>
        <end position="354"/>
    </location>
</feature>
<evidence type="ECO:0000256" key="2">
    <source>
        <dbReference type="SAM" id="Coils"/>
    </source>
</evidence>
<evidence type="ECO:0000256" key="1">
    <source>
        <dbReference type="PROSITE-ProRule" id="PRU00723"/>
    </source>
</evidence>
<comment type="caution">
    <text evidence="5">The sequence shown here is derived from an EMBL/GenBank/DDBJ whole genome shotgun (WGS) entry which is preliminary data.</text>
</comment>
<feature type="compositionally biased region" description="Polar residues" evidence="3">
    <location>
        <begin position="403"/>
        <end position="413"/>
    </location>
</feature>
<keyword evidence="6" id="KW-1185">Reference proteome</keyword>
<evidence type="ECO:0000313" key="6">
    <source>
        <dbReference type="Proteomes" id="UP000756346"/>
    </source>
</evidence>
<dbReference type="InterPro" id="IPR057654">
    <property type="entry name" value="Znf-CCCH_tandem"/>
</dbReference>
<dbReference type="PROSITE" id="PS50103">
    <property type="entry name" value="ZF_C3H1"/>
    <property type="match status" value="1"/>
</dbReference>
<feature type="domain" description="C3H1-type" evidence="4">
    <location>
        <begin position="477"/>
        <end position="505"/>
    </location>
</feature>
<dbReference type="PANTHER" id="PTHR37543">
    <property type="entry name" value="CCCH ZINC FINGER DNA BINDING PROTEIN (AFU_ORTHOLOGUE AFUA_5G12760)"/>
    <property type="match status" value="1"/>
</dbReference>
<dbReference type="GO" id="GO:0008270">
    <property type="term" value="F:zinc ion binding"/>
    <property type="evidence" value="ECO:0007669"/>
    <property type="project" value="UniProtKB-KW"/>
</dbReference>
<keyword evidence="1" id="KW-0862">Zinc</keyword>
<dbReference type="Pfam" id="PF25540">
    <property type="entry name" value="DUF7923"/>
    <property type="match status" value="1"/>
</dbReference>
<protein>
    <recommendedName>
        <fullName evidence="4">C3H1-type domain-containing protein</fullName>
    </recommendedName>
</protein>
<gene>
    <name evidence="5" type="ORF">B0I36DRAFT_328184</name>
</gene>
<dbReference type="OrthoDB" id="2270193at2759"/>
<sequence length="586" mass="65104">MSHNLFSPPPGLPDTQRAGPHIDANAGYLSQHDPSSILDHYLRVDTERQNFLQSLIERINSYTQRITELELDLDDQKRSRSRYQQQSAEYERGLQLYEHRLKTEAFVVVLVDGDGAKFRDDLVRDLADGGERAAQYLKRAVRKYLADAGLRHEDVPILVRVYANLNDLSKSLRMSQITQSDDHMRIFAERFTNSSAEIDFVNVGKGKENADSKIRRMLNHYHKNLQCQKIFLAGCCHDNGYLHDLREYRGVADEKLVLLETTTAEPGFRSLGYPLIRFDDVFRSEPLANEHKRGFMSPPGLPASGQFQRHVVREVNDSQPLLTRPAQSVAVIEHRANPSPPPSNSDSTPVTTTSSPVLVDLTVDEGSAKAPTAALTTAPAAVASKPPVAAAAAKTAAPKPPSRSQSIITSGNGGTSISYANVGGTTEHSNVTVKLAKKKDPRVILCNADGFRIDPPAQRPAPSTPAQTSYQRKLDSIKPSVFCNDHYLRGRCQWGTSCDKTHNVELTPAELAIHRYKARTSICPAGPTCDDYGCYLSHHCIREPCKFGNQCPFNSKRYGDLHHSKMDLVVTTKWTEGNSIPDKIRK</sequence>